<feature type="region of interest" description="Disordered" evidence="1">
    <location>
        <begin position="330"/>
        <end position="368"/>
    </location>
</feature>
<feature type="compositionally biased region" description="Low complexity" evidence="1">
    <location>
        <begin position="354"/>
        <end position="367"/>
    </location>
</feature>
<dbReference type="InterPro" id="IPR043502">
    <property type="entry name" value="DNA/RNA_pol_sf"/>
</dbReference>
<dbReference type="CDD" id="cd09272">
    <property type="entry name" value="RNase_HI_RT_Ty1"/>
    <property type="match status" value="1"/>
</dbReference>
<keyword evidence="4" id="KW-1185">Reference proteome</keyword>
<feature type="domain" description="Reverse transcriptase Ty1/copia-type" evidence="2">
    <location>
        <begin position="537"/>
        <end position="597"/>
    </location>
</feature>
<evidence type="ECO:0000313" key="3">
    <source>
        <dbReference type="EMBL" id="KAJ9538575.1"/>
    </source>
</evidence>
<dbReference type="SUPFAM" id="SSF56672">
    <property type="entry name" value="DNA/RNA polymerases"/>
    <property type="match status" value="1"/>
</dbReference>
<name>A0AA38S988_9ASTR</name>
<dbReference type="PANTHER" id="PTHR11439:SF484">
    <property type="entry name" value="REVERSE TRANSCRIPTASE TY1_COPIA-TYPE DOMAIN-CONTAINING PROTEIN"/>
    <property type="match status" value="1"/>
</dbReference>
<dbReference type="Pfam" id="PF07727">
    <property type="entry name" value="RVT_2"/>
    <property type="match status" value="2"/>
</dbReference>
<gene>
    <name evidence="3" type="ORF">OSB04_031308</name>
</gene>
<reference evidence="3" key="1">
    <citation type="submission" date="2023-03" db="EMBL/GenBank/DDBJ databases">
        <title>Chromosome-scale reference genome and RAD-based genetic map of yellow starthistle (Centaurea solstitialis) reveal putative structural variation and QTLs associated with invader traits.</title>
        <authorList>
            <person name="Reatini B."/>
            <person name="Cang F.A."/>
            <person name="Jiang Q."/>
            <person name="Mckibben M.T.W."/>
            <person name="Barker M.S."/>
            <person name="Rieseberg L.H."/>
            <person name="Dlugosch K.M."/>
        </authorList>
    </citation>
    <scope>NUCLEOTIDE SEQUENCE</scope>
    <source>
        <strain evidence="3">CAN-66</strain>
        <tissue evidence="3">Leaf</tissue>
    </source>
</reference>
<feature type="compositionally biased region" description="Basic and acidic residues" evidence="1">
    <location>
        <begin position="435"/>
        <end position="446"/>
    </location>
</feature>
<organism evidence="3 4">
    <name type="scientific">Centaurea solstitialis</name>
    <name type="common">yellow star-thistle</name>
    <dbReference type="NCBI Taxonomy" id="347529"/>
    <lineage>
        <taxon>Eukaryota</taxon>
        <taxon>Viridiplantae</taxon>
        <taxon>Streptophyta</taxon>
        <taxon>Embryophyta</taxon>
        <taxon>Tracheophyta</taxon>
        <taxon>Spermatophyta</taxon>
        <taxon>Magnoliopsida</taxon>
        <taxon>eudicotyledons</taxon>
        <taxon>Gunneridae</taxon>
        <taxon>Pentapetalae</taxon>
        <taxon>asterids</taxon>
        <taxon>campanulids</taxon>
        <taxon>Asterales</taxon>
        <taxon>Asteraceae</taxon>
        <taxon>Carduoideae</taxon>
        <taxon>Cardueae</taxon>
        <taxon>Centaureinae</taxon>
        <taxon>Centaurea</taxon>
    </lineage>
</organism>
<proteinExistence type="predicted"/>
<dbReference type="EMBL" id="JARYMX010000008">
    <property type="protein sequence ID" value="KAJ9538575.1"/>
    <property type="molecule type" value="Genomic_DNA"/>
</dbReference>
<dbReference type="AlphaFoldDB" id="A0AA38S988"/>
<evidence type="ECO:0000259" key="2">
    <source>
        <dbReference type="Pfam" id="PF07727"/>
    </source>
</evidence>
<evidence type="ECO:0000313" key="4">
    <source>
        <dbReference type="Proteomes" id="UP001172457"/>
    </source>
</evidence>
<dbReference type="PANTHER" id="PTHR11439">
    <property type="entry name" value="GAG-POL-RELATED RETROTRANSPOSON"/>
    <property type="match status" value="1"/>
</dbReference>
<feature type="region of interest" description="Disordered" evidence="1">
    <location>
        <begin position="426"/>
        <end position="447"/>
    </location>
</feature>
<feature type="compositionally biased region" description="Polar residues" evidence="1">
    <location>
        <begin position="336"/>
        <end position="346"/>
    </location>
</feature>
<feature type="domain" description="Reverse transcriptase Ty1/copia-type" evidence="2">
    <location>
        <begin position="634"/>
        <end position="699"/>
    </location>
</feature>
<accession>A0AA38S988</accession>
<protein>
    <recommendedName>
        <fullName evidence="2">Reverse transcriptase Ty1/copia-type domain-containing protein</fullName>
    </recommendedName>
</protein>
<comment type="caution">
    <text evidence="3">The sequence shown here is derived from an EMBL/GenBank/DDBJ whole genome shotgun (WGS) entry which is preliminary data.</text>
</comment>
<sequence length="1035" mass="116057">MASKRASSSRNVQDHPCLSFDSDNILRSEKMSLMIELDRLKKRDIEIGSIVDLHFVEEIGFGDRLSSLLRREYRDQFGVLRFVSNDWEKALKTHEPVYYELILEFLATFSFDVEAYDEDRFDGPCIRFCLLGEWYGVTLPRFGVLLGLFTAAQSRSEYFSHYFLTGTCEPSVEFSGADFWATIGSGPYLQSNTKESSIVQPEHRLLHRMLVHSFAYRKAIKEKVPESELWLLSRLVDRNAITNLSFVMAKMFQSAGKVHDKAGTGLCGGHFITVIAEKLGTLTPEVCETLTKLSPMGFLDKVLFRSMKLLAPGPRRGTFVWIGDATSSERPIGMATSPSQPTFPGKSSNPPPTNQQSGSSNQQGSGSIHEAIQGLSEQLGVEHHDIMERLDWISYDMYGVRRELSWVTASMSEYFESVGCSLGSSRTSSRFGGRGTEKYGKRRENVKNAQSQSSSLLAIAKIQVWRRQVRQSSKSRGKRLCTYPIDSYVSYAKLSTASRSLVASLDSTPTPKTVGDALAHLGWRNAMIEEMNTLKHNNTWTLVELPANKKIIGCKWVFTVKVNPDGSVACFKARLVAKGYAQTYGVDYSETFSLVAKEPVKIVCETFGIGSVLGDLGFVFPLRVCSLRFPTEPSIRMFISLATTYGWVLHQLDVKNAFLHGDLHEKVYMKQPPGFVAQGESGRVCKLLVTEFGLRRSAYDHSVFFASSSSGCILSVVYVDDIMIIGSDDTGIMKLKDFLASQFQTKDLGHLKYFLQIEVSRTRKGICLSQRKYCLDILNDSGMIETKPCEGPMIPNMKLNVKDGDLLEDPERYRRIVGKLNYLTITRPDIAFPVSVVSLFMSSPRTPHWEVVRHILKYLKGAPGLGILYQNHNHHVIEGFMDADYDGDPTNRRSTTGYCVFVGGNLVSWKSKKQNVVSRSSVESEYRAMAQTTCELIWLRNLLGELGFAQFKPMNLYCDNEAAIHIANNLVFHERTKHIEVDCHFTGEKLEDGTILTPFVRTCSQLADVFTKALPGSRVSSICNKLGMINIYAPA</sequence>
<evidence type="ECO:0000256" key="1">
    <source>
        <dbReference type="SAM" id="MobiDB-lite"/>
    </source>
</evidence>
<dbReference type="InterPro" id="IPR013103">
    <property type="entry name" value="RVT_2"/>
</dbReference>
<dbReference type="Proteomes" id="UP001172457">
    <property type="component" value="Chromosome 8"/>
</dbReference>